<evidence type="ECO:0000313" key="13">
    <source>
        <dbReference type="EMBL" id="KKI98338.1"/>
    </source>
</evidence>
<gene>
    <name evidence="13" type="ORF">PROH_19435</name>
</gene>
<dbReference type="PRINTS" id="PR00864">
    <property type="entry name" value="PREPILNPTASE"/>
</dbReference>
<feature type="transmembrane region" description="Helical" evidence="10">
    <location>
        <begin position="240"/>
        <end position="259"/>
    </location>
</feature>
<comment type="catalytic activity">
    <reaction evidence="9">
        <text>Typically cleaves a -Gly-|-Phe- bond to release an N-terminal, basic peptide of 5-8 residues from type IV prepilin, and then N-methylates the new N-terminal amino group, the methyl donor being S-adenosyl-L-methionine.</text>
        <dbReference type="EC" id="3.4.23.43"/>
    </reaction>
</comment>
<keyword evidence="6 10" id="KW-1133">Transmembrane helix</keyword>
<dbReference type="EC" id="3.4.23.43" evidence="9"/>
<keyword evidence="14" id="KW-1185">Reference proteome</keyword>
<evidence type="ECO:0000259" key="12">
    <source>
        <dbReference type="Pfam" id="PF06750"/>
    </source>
</evidence>
<dbReference type="GO" id="GO:0005886">
    <property type="term" value="C:plasma membrane"/>
    <property type="evidence" value="ECO:0007669"/>
    <property type="project" value="UniProtKB-SubCell"/>
</dbReference>
<keyword evidence="9" id="KW-0645">Protease</keyword>
<comment type="caution">
    <text evidence="13">The sequence shown here is derived from an EMBL/GenBank/DDBJ whole genome shotgun (WGS) entry which is preliminary data.</text>
</comment>
<dbReference type="Proteomes" id="UP000034681">
    <property type="component" value="Unassembled WGS sequence"/>
</dbReference>
<dbReference type="STRING" id="317619.GCA_000332315_01360"/>
<dbReference type="GO" id="GO:0008168">
    <property type="term" value="F:methyltransferase activity"/>
    <property type="evidence" value="ECO:0007669"/>
    <property type="project" value="UniProtKB-KW"/>
</dbReference>
<dbReference type="eggNOG" id="COG1989">
    <property type="taxonomic scope" value="Bacteria"/>
</dbReference>
<feature type="transmembrane region" description="Helical" evidence="10">
    <location>
        <begin position="159"/>
        <end position="183"/>
    </location>
</feature>
<feature type="transmembrane region" description="Helical" evidence="10">
    <location>
        <begin position="86"/>
        <end position="107"/>
    </location>
</feature>
<keyword evidence="9 13" id="KW-0489">Methyltransferase</keyword>
<feature type="domain" description="Prepilin type IV endopeptidase peptidase" evidence="11">
    <location>
        <begin position="105"/>
        <end position="222"/>
    </location>
</feature>
<dbReference type="InterPro" id="IPR014032">
    <property type="entry name" value="Peptidase_A24A_bac"/>
</dbReference>
<dbReference type="PANTHER" id="PTHR30487">
    <property type="entry name" value="TYPE 4 PREPILIN-LIKE PROTEINS LEADER PEPTIDE-PROCESSING ENZYME"/>
    <property type="match status" value="1"/>
</dbReference>
<evidence type="ECO:0000256" key="3">
    <source>
        <dbReference type="ARBA" id="ARBA00022475"/>
    </source>
</evidence>
<name>A0A0M2PUL9_PROHO</name>
<evidence type="ECO:0000256" key="7">
    <source>
        <dbReference type="ARBA" id="ARBA00023136"/>
    </source>
</evidence>
<feature type="transmembrane region" description="Helical" evidence="10">
    <location>
        <begin position="6"/>
        <end position="26"/>
    </location>
</feature>
<keyword evidence="3" id="KW-1003">Cell membrane</keyword>
<evidence type="ECO:0000256" key="1">
    <source>
        <dbReference type="ARBA" id="ARBA00004429"/>
    </source>
</evidence>
<keyword evidence="4" id="KW-0997">Cell inner membrane</keyword>
<dbReference type="Pfam" id="PF01478">
    <property type="entry name" value="Peptidase_A24"/>
    <property type="match status" value="1"/>
</dbReference>
<evidence type="ECO:0000256" key="10">
    <source>
        <dbReference type="SAM" id="Phobius"/>
    </source>
</evidence>
<keyword evidence="9" id="KW-0511">Multifunctional enzyme</keyword>
<dbReference type="GO" id="GO:0006465">
    <property type="term" value="P:signal peptide processing"/>
    <property type="evidence" value="ECO:0007669"/>
    <property type="project" value="TreeGrafter"/>
</dbReference>
<keyword evidence="7 10" id="KW-0472">Membrane</keyword>
<dbReference type="Pfam" id="PF06750">
    <property type="entry name" value="A24_N_bact"/>
    <property type="match status" value="1"/>
</dbReference>
<keyword evidence="9" id="KW-0808">Transferase</keyword>
<dbReference type="EC" id="2.1.1.-" evidence="9"/>
<dbReference type="EMBL" id="AJTX02000009">
    <property type="protein sequence ID" value="KKI98338.1"/>
    <property type="molecule type" value="Genomic_DNA"/>
</dbReference>
<evidence type="ECO:0000256" key="8">
    <source>
        <dbReference type="RuleBase" id="RU003793"/>
    </source>
</evidence>
<evidence type="ECO:0000259" key="11">
    <source>
        <dbReference type="Pfam" id="PF01478"/>
    </source>
</evidence>
<dbReference type="AlphaFoldDB" id="A0A0M2PUL9"/>
<dbReference type="InterPro" id="IPR010627">
    <property type="entry name" value="Prepilin_pept_A24_N"/>
</dbReference>
<dbReference type="GO" id="GO:0004190">
    <property type="term" value="F:aspartic-type endopeptidase activity"/>
    <property type="evidence" value="ECO:0007669"/>
    <property type="project" value="UniProtKB-EC"/>
</dbReference>
<dbReference type="GO" id="GO:0032259">
    <property type="term" value="P:methylation"/>
    <property type="evidence" value="ECO:0007669"/>
    <property type="project" value="UniProtKB-KW"/>
</dbReference>
<evidence type="ECO:0000256" key="9">
    <source>
        <dbReference type="RuleBase" id="RU003794"/>
    </source>
</evidence>
<dbReference type="InterPro" id="IPR050882">
    <property type="entry name" value="Prepilin_peptidase/N-MTase"/>
</dbReference>
<comment type="function">
    <text evidence="9">Plays an essential role in type IV pili and type II pseudopili formation by proteolytically removing the leader sequence from substrate proteins and subsequently monomethylating the alpha-amino group of the newly exposed N-terminal phenylalanine.</text>
</comment>
<evidence type="ECO:0000313" key="14">
    <source>
        <dbReference type="Proteomes" id="UP000034681"/>
    </source>
</evidence>
<evidence type="ECO:0000256" key="2">
    <source>
        <dbReference type="ARBA" id="ARBA00005801"/>
    </source>
</evidence>
<comment type="subcellular location">
    <subcellularLocation>
        <location evidence="1">Cell inner membrane</location>
        <topology evidence="1">Multi-pass membrane protein</topology>
    </subcellularLocation>
    <subcellularLocation>
        <location evidence="9">Cell membrane</location>
        <topology evidence="9">Multi-pass membrane protein</topology>
    </subcellularLocation>
</comment>
<evidence type="ECO:0000256" key="6">
    <source>
        <dbReference type="ARBA" id="ARBA00022989"/>
    </source>
</evidence>
<dbReference type="RefSeq" id="WP_017711919.1">
    <property type="nucleotide sequence ID" value="NZ_KB235935.1"/>
</dbReference>
<keyword evidence="9" id="KW-0378">Hydrolase</keyword>
<organism evidence="13 14">
    <name type="scientific">Prochlorothrix hollandica PCC 9006 = CALU 1027</name>
    <dbReference type="NCBI Taxonomy" id="317619"/>
    <lineage>
        <taxon>Bacteria</taxon>
        <taxon>Bacillati</taxon>
        <taxon>Cyanobacteriota</taxon>
        <taxon>Cyanophyceae</taxon>
        <taxon>Prochlorotrichales</taxon>
        <taxon>Prochlorotrichaceae</taxon>
        <taxon>Prochlorothrix</taxon>
    </lineage>
</organism>
<feature type="transmembrane region" description="Helical" evidence="10">
    <location>
        <begin position="127"/>
        <end position="147"/>
    </location>
</feature>
<dbReference type="OrthoDB" id="9789291at2"/>
<feature type="domain" description="Prepilin peptidase A24 N-terminal" evidence="12">
    <location>
        <begin position="12"/>
        <end position="94"/>
    </location>
</feature>
<evidence type="ECO:0000256" key="5">
    <source>
        <dbReference type="ARBA" id="ARBA00022692"/>
    </source>
</evidence>
<protein>
    <recommendedName>
        <fullName evidence="9">Prepilin leader peptidase/N-methyltransferase</fullName>
        <ecNumber evidence="9">2.1.1.-</ecNumber>
        <ecNumber evidence="9">3.4.23.43</ecNumber>
    </recommendedName>
</protein>
<dbReference type="PANTHER" id="PTHR30487:SF0">
    <property type="entry name" value="PREPILIN LEADER PEPTIDASE_N-METHYLTRANSFERASE-RELATED"/>
    <property type="match status" value="1"/>
</dbReference>
<sequence>MVFWIASSVVFVVGACIGSFLNVVVYRLPAGESLIYPSSHCPTCNSSLGPTENVPILGWLWLRGRCRHCQTAIAPRYPLVETATALLFWLVFACFQFSVYTLGYWVFSSWLVALALIDWDTMTLPGSLTRSGLILGLGFQMILGWLLDPSLGGVVQGFMTGTLGAVVGIWLLELPGTAVSLWLGKSAMGSGDPHLAAMVGAWLGWSGLVLTVFLSAFLGTAIVAVAMVLGQLQRGQRFPFGPFLALGGLISSLWGVPLWDWYLNQFLF</sequence>
<reference evidence="13" key="1">
    <citation type="submission" date="2012-04" db="EMBL/GenBank/DDBJ databases">
        <authorList>
            <person name="Borisov I.G."/>
            <person name="Ivanikova N.V."/>
            <person name="Pinevich A.V."/>
        </authorList>
    </citation>
    <scope>NUCLEOTIDE SEQUENCE</scope>
    <source>
        <strain evidence="13">CALU 1027</strain>
    </source>
</reference>
<accession>A0A0M2PUL9</accession>
<proteinExistence type="inferred from homology"/>
<keyword evidence="5 9" id="KW-0812">Transmembrane</keyword>
<dbReference type="Gene3D" id="1.20.120.1220">
    <property type="match status" value="1"/>
</dbReference>
<evidence type="ECO:0000256" key="4">
    <source>
        <dbReference type="ARBA" id="ARBA00022519"/>
    </source>
</evidence>
<comment type="similarity">
    <text evidence="2 8">Belongs to the peptidase A24 family.</text>
</comment>
<feature type="transmembrane region" description="Helical" evidence="10">
    <location>
        <begin position="203"/>
        <end position="228"/>
    </location>
</feature>
<dbReference type="InterPro" id="IPR000045">
    <property type="entry name" value="Prepilin_IV_endopep_pep"/>
</dbReference>